<keyword evidence="2" id="KW-0472">Membrane</keyword>
<proteinExistence type="predicted"/>
<accession>A0A6A6U2N7</accession>
<dbReference type="EMBL" id="MU004241">
    <property type="protein sequence ID" value="KAF2665214.1"/>
    <property type="molecule type" value="Genomic_DNA"/>
</dbReference>
<feature type="compositionally biased region" description="Polar residues" evidence="1">
    <location>
        <begin position="20"/>
        <end position="34"/>
    </location>
</feature>
<feature type="transmembrane region" description="Helical" evidence="2">
    <location>
        <begin position="92"/>
        <end position="111"/>
    </location>
</feature>
<sequence length="126" mass="14374">MGLKEVNQTNSTIDKRHHTGNYSQPDQLGLQPENSAISCLPDTHDCVKSTNSIRKIGVIHITLCSGAIMVFMHTRRYDRRSNDFLSKFLEQFSYVLLPLGMLVCSSSELSIREDPNLARQYRYQPV</sequence>
<organism evidence="3 4">
    <name type="scientific">Microthyrium microscopicum</name>
    <dbReference type="NCBI Taxonomy" id="703497"/>
    <lineage>
        <taxon>Eukaryota</taxon>
        <taxon>Fungi</taxon>
        <taxon>Dikarya</taxon>
        <taxon>Ascomycota</taxon>
        <taxon>Pezizomycotina</taxon>
        <taxon>Dothideomycetes</taxon>
        <taxon>Dothideomycetes incertae sedis</taxon>
        <taxon>Microthyriales</taxon>
        <taxon>Microthyriaceae</taxon>
        <taxon>Microthyrium</taxon>
    </lineage>
</organism>
<keyword evidence="4" id="KW-1185">Reference proteome</keyword>
<reference evidence="3" key="1">
    <citation type="journal article" date="2020" name="Stud. Mycol.">
        <title>101 Dothideomycetes genomes: a test case for predicting lifestyles and emergence of pathogens.</title>
        <authorList>
            <person name="Haridas S."/>
            <person name="Albert R."/>
            <person name="Binder M."/>
            <person name="Bloem J."/>
            <person name="Labutti K."/>
            <person name="Salamov A."/>
            <person name="Andreopoulos B."/>
            <person name="Baker S."/>
            <person name="Barry K."/>
            <person name="Bills G."/>
            <person name="Bluhm B."/>
            <person name="Cannon C."/>
            <person name="Castanera R."/>
            <person name="Culley D."/>
            <person name="Daum C."/>
            <person name="Ezra D."/>
            <person name="Gonzalez J."/>
            <person name="Henrissat B."/>
            <person name="Kuo A."/>
            <person name="Liang C."/>
            <person name="Lipzen A."/>
            <person name="Lutzoni F."/>
            <person name="Magnuson J."/>
            <person name="Mondo S."/>
            <person name="Nolan M."/>
            <person name="Ohm R."/>
            <person name="Pangilinan J."/>
            <person name="Park H.-J."/>
            <person name="Ramirez L."/>
            <person name="Alfaro M."/>
            <person name="Sun H."/>
            <person name="Tritt A."/>
            <person name="Yoshinaga Y."/>
            <person name="Zwiers L.-H."/>
            <person name="Turgeon B."/>
            <person name="Goodwin S."/>
            <person name="Spatafora J."/>
            <person name="Crous P."/>
            <person name="Grigoriev I."/>
        </authorList>
    </citation>
    <scope>NUCLEOTIDE SEQUENCE</scope>
    <source>
        <strain evidence="3">CBS 115976</strain>
    </source>
</reference>
<evidence type="ECO:0000256" key="2">
    <source>
        <dbReference type="SAM" id="Phobius"/>
    </source>
</evidence>
<name>A0A6A6U2N7_9PEZI</name>
<gene>
    <name evidence="3" type="ORF">BT63DRAFT_87524</name>
</gene>
<dbReference type="Proteomes" id="UP000799302">
    <property type="component" value="Unassembled WGS sequence"/>
</dbReference>
<keyword evidence="2" id="KW-1133">Transmembrane helix</keyword>
<evidence type="ECO:0000313" key="4">
    <source>
        <dbReference type="Proteomes" id="UP000799302"/>
    </source>
</evidence>
<dbReference type="AlphaFoldDB" id="A0A6A6U2N7"/>
<evidence type="ECO:0000313" key="3">
    <source>
        <dbReference type="EMBL" id="KAF2665214.1"/>
    </source>
</evidence>
<evidence type="ECO:0000256" key="1">
    <source>
        <dbReference type="SAM" id="MobiDB-lite"/>
    </source>
</evidence>
<feature type="region of interest" description="Disordered" evidence="1">
    <location>
        <begin position="1"/>
        <end position="34"/>
    </location>
</feature>
<keyword evidence="2" id="KW-0812">Transmembrane</keyword>
<feature type="transmembrane region" description="Helical" evidence="2">
    <location>
        <begin position="56"/>
        <end position="72"/>
    </location>
</feature>
<protein>
    <submittedName>
        <fullName evidence="3">Uncharacterized protein</fullName>
    </submittedName>
</protein>
<feature type="compositionally biased region" description="Polar residues" evidence="1">
    <location>
        <begin position="1"/>
        <end position="12"/>
    </location>
</feature>